<dbReference type="AlphaFoldDB" id="A0A1L7NFT4"/>
<gene>
    <name evidence="1" type="ORF">KF715C_ch37760</name>
</gene>
<evidence type="ECO:0000313" key="2">
    <source>
        <dbReference type="Proteomes" id="UP000218731"/>
    </source>
</evidence>
<organism evidence="1 2">
    <name type="scientific">Pseudomonas putida</name>
    <name type="common">Arthrobacter siderocapsulatus</name>
    <dbReference type="NCBI Taxonomy" id="303"/>
    <lineage>
        <taxon>Bacteria</taxon>
        <taxon>Pseudomonadati</taxon>
        <taxon>Pseudomonadota</taxon>
        <taxon>Gammaproteobacteria</taxon>
        <taxon>Pseudomonadales</taxon>
        <taxon>Pseudomonadaceae</taxon>
        <taxon>Pseudomonas</taxon>
    </lineage>
</organism>
<evidence type="ECO:0000313" key="1">
    <source>
        <dbReference type="EMBL" id="BAW24349.1"/>
    </source>
</evidence>
<sequence>MSEKMREQFEAWHLDRYCGGVKRLRKCVNAEDVYYYSETQTRWVSWQASREAVVIKMPDMKSEQYWEQFEDVEGESFIFPKYLGHLTAAINALGLKVAP</sequence>
<dbReference type="RefSeq" id="WP_096426507.1">
    <property type="nucleotide sequence ID" value="NZ_AP015029.1"/>
</dbReference>
<reference evidence="1 2" key="1">
    <citation type="submission" date="2015-11" db="EMBL/GenBank/DDBJ databases">
        <title>Complete genome sequencing of a biphenyl-degrading bacterium, Pseudomonas putida KF715 (=NBRC110667).</title>
        <authorList>
            <person name="Suenaga H."/>
            <person name="Fujihara N."/>
            <person name="Watanabe T."/>
            <person name="Hirose J."/>
            <person name="Kimura N."/>
            <person name="Yamazoe A."/>
            <person name="Hosoyama A."/>
            <person name="Shimodaira J."/>
            <person name="Furukawa K."/>
        </authorList>
    </citation>
    <scope>NUCLEOTIDE SEQUENCE [LARGE SCALE GENOMIC DNA]</scope>
    <source>
        <strain evidence="1 2">KF715</strain>
    </source>
</reference>
<dbReference type="EMBL" id="AP015029">
    <property type="protein sequence ID" value="BAW24349.1"/>
    <property type="molecule type" value="Genomic_DNA"/>
</dbReference>
<protein>
    <submittedName>
        <fullName evidence="1">Uncharacterized protein</fullName>
    </submittedName>
</protein>
<name>A0A1L7NFT4_PSEPU</name>
<dbReference type="Pfam" id="PF26207">
    <property type="entry name" value="Phage_phiTE_015"/>
    <property type="match status" value="1"/>
</dbReference>
<proteinExistence type="predicted"/>
<dbReference type="InterPro" id="IPR058601">
    <property type="entry name" value="Phage_phiTE_015-like"/>
</dbReference>
<dbReference type="Proteomes" id="UP000218731">
    <property type="component" value="Chromosome 1"/>
</dbReference>
<accession>A0A1L7NFT4</accession>